<keyword evidence="3" id="KW-1185">Reference proteome</keyword>
<dbReference type="InterPro" id="IPR011104">
    <property type="entry name" value="Hpr_kin/Pase_C"/>
</dbReference>
<reference evidence="3" key="1">
    <citation type="submission" date="2016-10" db="EMBL/GenBank/DDBJ databases">
        <authorList>
            <person name="Varghese N."/>
            <person name="Submissions S."/>
        </authorList>
    </citation>
    <scope>NUCLEOTIDE SEQUENCE [LARGE SCALE GENOMIC DNA]</scope>
    <source>
        <strain evidence="3">DSM 26921</strain>
    </source>
</reference>
<dbReference type="EMBL" id="FOYO01000001">
    <property type="protein sequence ID" value="SFR31855.1"/>
    <property type="molecule type" value="Genomic_DNA"/>
</dbReference>
<gene>
    <name evidence="2" type="ORF">SAMN04488002_0017</name>
</gene>
<keyword evidence="2" id="KW-0808">Transferase</keyword>
<dbReference type="OrthoDB" id="8326226at2"/>
<organism evidence="2 3">
    <name type="scientific">Litoreibacter janthinus</name>
    <dbReference type="NCBI Taxonomy" id="670154"/>
    <lineage>
        <taxon>Bacteria</taxon>
        <taxon>Pseudomonadati</taxon>
        <taxon>Pseudomonadota</taxon>
        <taxon>Alphaproteobacteria</taxon>
        <taxon>Rhodobacterales</taxon>
        <taxon>Roseobacteraceae</taxon>
        <taxon>Litoreibacter</taxon>
    </lineage>
</organism>
<dbReference type="SUPFAM" id="SSF53795">
    <property type="entry name" value="PEP carboxykinase-like"/>
    <property type="match status" value="1"/>
</dbReference>
<sequence length="149" mass="15667">MLTDYFNLPCQVHASCVSVEGRGLLIIGASGSGKSALALQLLALGADLVADDRCDLSETPDAPIASRPASLPEAIEARGLGILAAPCVGPTKLLAVIDLDKVTDDRMPVENSVRIGQHVVPLLEMVTSSHLPAALLHFLKYGFHASMEK</sequence>
<dbReference type="GO" id="GO:0000155">
    <property type="term" value="F:phosphorelay sensor kinase activity"/>
    <property type="evidence" value="ECO:0007669"/>
    <property type="project" value="InterPro"/>
</dbReference>
<accession>A0A1I6FPI3</accession>
<feature type="domain" description="HPr kinase/phosphorylase C-terminal" evidence="1">
    <location>
        <begin position="10"/>
        <end position="84"/>
    </location>
</feature>
<proteinExistence type="predicted"/>
<name>A0A1I6FPI3_9RHOB</name>
<evidence type="ECO:0000313" key="3">
    <source>
        <dbReference type="Proteomes" id="UP000199658"/>
    </source>
</evidence>
<evidence type="ECO:0000313" key="2">
    <source>
        <dbReference type="EMBL" id="SFR31855.1"/>
    </source>
</evidence>
<dbReference type="GO" id="GO:0005524">
    <property type="term" value="F:ATP binding"/>
    <property type="evidence" value="ECO:0007669"/>
    <property type="project" value="InterPro"/>
</dbReference>
<dbReference type="STRING" id="670154.SAMN04488002_0017"/>
<dbReference type="Pfam" id="PF07475">
    <property type="entry name" value="Hpr_kinase_C"/>
    <property type="match status" value="1"/>
</dbReference>
<dbReference type="Gene3D" id="3.40.50.300">
    <property type="entry name" value="P-loop containing nucleotide triphosphate hydrolases"/>
    <property type="match status" value="1"/>
</dbReference>
<dbReference type="RefSeq" id="WP_090211054.1">
    <property type="nucleotide sequence ID" value="NZ_FOYO01000001.1"/>
</dbReference>
<dbReference type="AlphaFoldDB" id="A0A1I6FPI3"/>
<dbReference type="Proteomes" id="UP000199658">
    <property type="component" value="Unassembled WGS sequence"/>
</dbReference>
<keyword evidence="2" id="KW-0418">Kinase</keyword>
<protein>
    <submittedName>
        <fullName evidence="2">Hpr(Ser) kinase/phosphatase</fullName>
    </submittedName>
</protein>
<evidence type="ECO:0000259" key="1">
    <source>
        <dbReference type="Pfam" id="PF07475"/>
    </source>
</evidence>
<dbReference type="InterPro" id="IPR027417">
    <property type="entry name" value="P-loop_NTPase"/>
</dbReference>
<dbReference type="GO" id="GO:0006109">
    <property type="term" value="P:regulation of carbohydrate metabolic process"/>
    <property type="evidence" value="ECO:0007669"/>
    <property type="project" value="InterPro"/>
</dbReference>